<dbReference type="OrthoDB" id="1523452at2"/>
<dbReference type="AlphaFoldDB" id="A0A1I2H4F2"/>
<dbReference type="Proteomes" id="UP000199513">
    <property type="component" value="Unassembled WGS sequence"/>
</dbReference>
<dbReference type="RefSeq" id="WP_091545949.1">
    <property type="nucleotide sequence ID" value="NZ_FONY01000021.1"/>
</dbReference>
<reference evidence="2" key="1">
    <citation type="submission" date="2016-10" db="EMBL/GenBank/DDBJ databases">
        <authorList>
            <person name="Varghese N."/>
            <person name="Submissions S."/>
        </authorList>
    </citation>
    <scope>NUCLEOTIDE SEQUENCE [LARGE SCALE GENOMIC DNA]</scope>
    <source>
        <strain>GEY</strain>
        <strain evidence="2">DSM 9560</strain>
    </source>
</reference>
<dbReference type="Pfam" id="PF08889">
    <property type="entry name" value="WbqC"/>
    <property type="match status" value="2"/>
</dbReference>
<evidence type="ECO:0000313" key="1">
    <source>
        <dbReference type="EMBL" id="SFF24418.1"/>
    </source>
</evidence>
<dbReference type="EMBL" id="FONY01000021">
    <property type="protein sequence ID" value="SFF24418.1"/>
    <property type="molecule type" value="Genomic_DNA"/>
</dbReference>
<organism evidence="1 2">
    <name type="scientific">Thermoflexibacter ruber</name>
    <dbReference type="NCBI Taxonomy" id="1003"/>
    <lineage>
        <taxon>Bacteria</taxon>
        <taxon>Pseudomonadati</taxon>
        <taxon>Bacteroidota</taxon>
        <taxon>Cytophagia</taxon>
        <taxon>Cytophagales</taxon>
        <taxon>Thermoflexibacteraceae</taxon>
        <taxon>Thermoflexibacter</taxon>
    </lineage>
</organism>
<dbReference type="STRING" id="1003.SAMN04488541_102192"/>
<name>A0A1I2H4F2_9BACT</name>
<accession>A0A1I2H4F2</accession>
<protein>
    <submittedName>
        <fullName evidence="1">WbqC-like protein family protein</fullName>
    </submittedName>
</protein>
<proteinExistence type="predicted"/>
<evidence type="ECO:0000313" key="2">
    <source>
        <dbReference type="Proteomes" id="UP000199513"/>
    </source>
</evidence>
<sequence>MPLLIEPHYFPCISYFASLVQTDKLLLEVNEFYIKQTYRNRCYIRTANQVDRLTVPVSNVHKGARLRDIKVDYSQRWQQVHWGAIFSAYGNSPFYEHLKEEIHAIIFKKYDFLVDLNVETLTLCLKFLRANIPIDITSVYQKSYGNEAQDLRNAFIPHNQYPTHAYPAYQQIFGSEFVPNLSILDLLFCTGNYAMPYLQEVAKLKMLNF</sequence>
<dbReference type="InterPro" id="IPR014985">
    <property type="entry name" value="WbqC"/>
</dbReference>
<keyword evidence="2" id="KW-1185">Reference proteome</keyword>
<gene>
    <name evidence="1" type="ORF">SAMN04488541_102192</name>
</gene>